<comment type="similarity">
    <text evidence="1">Belongs to the GSP E family.</text>
</comment>
<dbReference type="EMBL" id="JAGVWF010000001">
    <property type="protein sequence ID" value="MBS3058806.1"/>
    <property type="molecule type" value="Genomic_DNA"/>
</dbReference>
<gene>
    <name evidence="3" type="ORF">J4224_00065</name>
</gene>
<evidence type="ECO:0000259" key="2">
    <source>
        <dbReference type="Pfam" id="PF00437"/>
    </source>
</evidence>
<name>A0A8T4L778_9ARCH</name>
<dbReference type="Gene3D" id="3.40.50.300">
    <property type="entry name" value="P-loop containing nucleotide triphosphate hydrolases"/>
    <property type="match status" value="1"/>
</dbReference>
<organism evidence="3 4">
    <name type="scientific">Candidatus Iainarchaeum sp</name>
    <dbReference type="NCBI Taxonomy" id="3101447"/>
    <lineage>
        <taxon>Archaea</taxon>
        <taxon>Candidatus Iainarchaeota</taxon>
        <taxon>Candidatus Iainarchaeia</taxon>
        <taxon>Candidatus Iainarchaeales</taxon>
        <taxon>Candidatus Iainarchaeaceae</taxon>
        <taxon>Candidatus Iainarchaeum</taxon>
    </lineage>
</organism>
<dbReference type="PANTHER" id="PTHR30486:SF15">
    <property type="entry name" value="TYPE II_IV SECRETION SYSTEM ATPASE"/>
    <property type="match status" value="1"/>
</dbReference>
<evidence type="ECO:0000313" key="3">
    <source>
        <dbReference type="EMBL" id="MBS3058806.1"/>
    </source>
</evidence>
<dbReference type="Proteomes" id="UP000683213">
    <property type="component" value="Unassembled WGS sequence"/>
</dbReference>
<dbReference type="Gene3D" id="3.30.450.380">
    <property type="match status" value="1"/>
</dbReference>
<reference evidence="3" key="2">
    <citation type="submission" date="2021-05" db="EMBL/GenBank/DDBJ databases">
        <title>Protein family content uncovers lineage relationships and bacterial pathway maintenance mechanisms in DPANN archaea.</title>
        <authorList>
            <person name="Castelle C.J."/>
            <person name="Meheust R."/>
            <person name="Jaffe A.L."/>
            <person name="Seitz K."/>
            <person name="Gong X."/>
            <person name="Baker B.J."/>
            <person name="Banfield J.F."/>
        </authorList>
    </citation>
    <scope>NUCLEOTIDE SEQUENCE</scope>
    <source>
        <strain evidence="3">RIFCSPHIGHO2_01_FULL_GW2011_AR10_43_9</strain>
    </source>
</reference>
<evidence type="ECO:0000313" key="4">
    <source>
        <dbReference type="Proteomes" id="UP000683213"/>
    </source>
</evidence>
<dbReference type="InterPro" id="IPR027417">
    <property type="entry name" value="P-loop_NTPase"/>
</dbReference>
<dbReference type="InterPro" id="IPR001482">
    <property type="entry name" value="T2SS/T4SS_dom"/>
</dbReference>
<protein>
    <submittedName>
        <fullName evidence="3">Type II/IV secretion system ATPase subunit</fullName>
    </submittedName>
</protein>
<dbReference type="InterPro" id="IPR050921">
    <property type="entry name" value="T4SS_GSP_E_ATPase"/>
</dbReference>
<sequence>MPNDSVAEFDNAMKSPAKWAFNLEKPAQGQHLKKEHSKPAFDYAPIKTGIEELMTIVVQKKKASVKEIASSLGWSQKQVEEVAKVLEKQGVVDVVYPASVISSPSVVLLKELQIEPQEKVDGLVLQQYDFFADFIPVHATLFKSRKENSTIYEIKTPFVGPYTHAFLEQLREEIAEKIPVELAEITDEKKSIQLKEKFFNVSKQELQAHIPGIDEKNLNLLAGRLLHSMYGLGRIELLMADNSLEEIAINSSKTPVTVYHRVFGWASSNIYLESEEKIANFASQIGRKVGREITTLNPILDAHLITGDRVNATLFPVSSSGNTITIRRFSRRPWTIVDFIGEKHTMSIEMAALLWMAMHYEMSVLIAGGTASGKTSTLNSLCAFIPAYHRIISIEDVREIMLPSYMRWNWVPLTTRNPNPEGLGEVGMLDLLHSSLRMRPDRIILGEMRRQREAEVLFEAMHTGHSVYSTIHADSGQQVLRRLIEPPINVPPLEVEALDLILVQFRDRRTNLRRTYEIAELESGVSAEQLAVNTIYRWRPREDDWDKVNEPSKLIQNLNLHTGLTQKEIGEDVFSRAKILEWMLDNRISEMDQVGAIMRLFYSEPDSIMAAAEKGVSPKRFLGLEQ</sequence>
<dbReference type="Pfam" id="PF00437">
    <property type="entry name" value="T2SSE"/>
    <property type="match status" value="1"/>
</dbReference>
<accession>A0A8T4L778</accession>
<comment type="caution">
    <text evidence="3">The sequence shown here is derived from an EMBL/GenBank/DDBJ whole genome shotgun (WGS) entry which is preliminary data.</text>
</comment>
<reference evidence="3" key="1">
    <citation type="submission" date="2021-03" db="EMBL/GenBank/DDBJ databases">
        <authorList>
            <person name="Jaffe A."/>
        </authorList>
    </citation>
    <scope>NUCLEOTIDE SEQUENCE</scope>
    <source>
        <strain evidence="3">RIFCSPHIGHO2_01_FULL_GW2011_AR10_43_9</strain>
    </source>
</reference>
<dbReference type="SUPFAM" id="SSF52540">
    <property type="entry name" value="P-loop containing nucleoside triphosphate hydrolases"/>
    <property type="match status" value="1"/>
</dbReference>
<feature type="domain" description="Bacterial type II secretion system protein E" evidence="2">
    <location>
        <begin position="314"/>
        <end position="488"/>
    </location>
</feature>
<proteinExistence type="inferred from homology"/>
<dbReference type="PANTHER" id="PTHR30486">
    <property type="entry name" value="TWITCHING MOTILITY PROTEIN PILT"/>
    <property type="match status" value="1"/>
</dbReference>
<evidence type="ECO:0000256" key="1">
    <source>
        <dbReference type="ARBA" id="ARBA00006611"/>
    </source>
</evidence>
<dbReference type="CDD" id="cd01130">
    <property type="entry name" value="VirB11-like_ATPase"/>
    <property type="match status" value="1"/>
</dbReference>
<dbReference type="GO" id="GO:0016887">
    <property type="term" value="F:ATP hydrolysis activity"/>
    <property type="evidence" value="ECO:0007669"/>
    <property type="project" value="InterPro"/>
</dbReference>
<dbReference type="AlphaFoldDB" id="A0A8T4L778"/>